<accession>A0AAV1JVV8</accession>
<evidence type="ECO:0000256" key="1">
    <source>
        <dbReference type="SAM" id="SignalP"/>
    </source>
</evidence>
<dbReference type="Pfam" id="PF15868">
    <property type="entry name" value="MBF2"/>
    <property type="match status" value="1"/>
</dbReference>
<dbReference type="Proteomes" id="UP001497472">
    <property type="component" value="Unassembled WGS sequence"/>
</dbReference>
<proteinExistence type="predicted"/>
<gene>
    <name evidence="2" type="ORF">LNINA_LOCUS11783</name>
</gene>
<name>A0AAV1JVV8_9NEOP</name>
<dbReference type="InterPro" id="IPR031734">
    <property type="entry name" value="MBF2"/>
</dbReference>
<dbReference type="AlphaFoldDB" id="A0AAV1JVV8"/>
<sequence length="110" mass="12016">MYSLKPLLFLLSALALISLCQAENFTVGSNLNGQLVHIEKVSLSAFPFKVRTKTVSYNGQQAIRGISAIDLDKSKAKVTIMAGGIGFTYATLRLKSERGEGLEYQVQIYA</sequence>
<feature type="signal peptide" evidence="1">
    <location>
        <begin position="1"/>
        <end position="22"/>
    </location>
</feature>
<evidence type="ECO:0000313" key="3">
    <source>
        <dbReference type="Proteomes" id="UP001497472"/>
    </source>
</evidence>
<evidence type="ECO:0008006" key="4">
    <source>
        <dbReference type="Google" id="ProtNLM"/>
    </source>
</evidence>
<keyword evidence="3" id="KW-1185">Reference proteome</keyword>
<reference evidence="2 3" key="1">
    <citation type="submission" date="2023-11" db="EMBL/GenBank/DDBJ databases">
        <authorList>
            <person name="Okamura Y."/>
        </authorList>
    </citation>
    <scope>NUCLEOTIDE SEQUENCE [LARGE SCALE GENOMIC DNA]</scope>
</reference>
<protein>
    <recommendedName>
        <fullName evidence="4">Salivary secreted peptide</fullName>
    </recommendedName>
</protein>
<comment type="caution">
    <text evidence="2">The sequence shown here is derived from an EMBL/GenBank/DDBJ whole genome shotgun (WGS) entry which is preliminary data.</text>
</comment>
<evidence type="ECO:0000313" key="2">
    <source>
        <dbReference type="EMBL" id="CAK1552753.1"/>
    </source>
</evidence>
<keyword evidence="1" id="KW-0732">Signal</keyword>
<organism evidence="2 3">
    <name type="scientific">Leptosia nina</name>
    <dbReference type="NCBI Taxonomy" id="320188"/>
    <lineage>
        <taxon>Eukaryota</taxon>
        <taxon>Metazoa</taxon>
        <taxon>Ecdysozoa</taxon>
        <taxon>Arthropoda</taxon>
        <taxon>Hexapoda</taxon>
        <taxon>Insecta</taxon>
        <taxon>Pterygota</taxon>
        <taxon>Neoptera</taxon>
        <taxon>Endopterygota</taxon>
        <taxon>Lepidoptera</taxon>
        <taxon>Glossata</taxon>
        <taxon>Ditrysia</taxon>
        <taxon>Papilionoidea</taxon>
        <taxon>Pieridae</taxon>
        <taxon>Pierinae</taxon>
        <taxon>Leptosia</taxon>
    </lineage>
</organism>
<dbReference type="EMBL" id="CAVLEF010000163">
    <property type="protein sequence ID" value="CAK1552753.1"/>
    <property type="molecule type" value="Genomic_DNA"/>
</dbReference>
<feature type="chain" id="PRO_5043796672" description="Salivary secreted peptide" evidence="1">
    <location>
        <begin position="23"/>
        <end position="110"/>
    </location>
</feature>